<dbReference type="GO" id="GO:0006357">
    <property type="term" value="P:regulation of transcription by RNA polymerase II"/>
    <property type="evidence" value="ECO:0007669"/>
    <property type="project" value="TreeGrafter"/>
</dbReference>
<dbReference type="Gene3D" id="1.10.30.10">
    <property type="entry name" value="High mobility group box domain"/>
    <property type="match status" value="1"/>
</dbReference>
<feature type="compositionally biased region" description="Basic and acidic residues" evidence="3">
    <location>
        <begin position="1"/>
        <end position="10"/>
    </location>
</feature>
<reference evidence="5 6" key="1">
    <citation type="journal article" date="2024" name="Nat. Commun.">
        <title>Phylogenomics reveals the evolutionary origins of lichenization in chlorophyte algae.</title>
        <authorList>
            <person name="Puginier C."/>
            <person name="Libourel C."/>
            <person name="Otte J."/>
            <person name="Skaloud P."/>
            <person name="Haon M."/>
            <person name="Grisel S."/>
            <person name="Petersen M."/>
            <person name="Berrin J.G."/>
            <person name="Delaux P.M."/>
            <person name="Dal Grande F."/>
            <person name="Keller J."/>
        </authorList>
    </citation>
    <scope>NUCLEOTIDE SEQUENCE [LARGE SCALE GENOMIC DNA]</scope>
    <source>
        <strain evidence="5 6">SAG 2523</strain>
    </source>
</reference>
<dbReference type="InterPro" id="IPR036910">
    <property type="entry name" value="HMG_box_dom_sf"/>
</dbReference>
<feature type="domain" description="HMG box" evidence="4">
    <location>
        <begin position="24"/>
        <end position="86"/>
    </location>
</feature>
<dbReference type="PANTHER" id="PTHR48112:SF22">
    <property type="entry name" value="MITOCHONDRIAL TRANSCRIPTION FACTOR A, ISOFORM B"/>
    <property type="match status" value="1"/>
</dbReference>
<name>A0AAW1SKQ2_9CHLO</name>
<dbReference type="SUPFAM" id="SSF47095">
    <property type="entry name" value="HMG-box"/>
    <property type="match status" value="1"/>
</dbReference>
<evidence type="ECO:0000259" key="4">
    <source>
        <dbReference type="PROSITE" id="PS50118"/>
    </source>
</evidence>
<dbReference type="EMBL" id="JALJOV010001561">
    <property type="protein sequence ID" value="KAK9846121.1"/>
    <property type="molecule type" value="Genomic_DNA"/>
</dbReference>
<dbReference type="Proteomes" id="UP001485043">
    <property type="component" value="Unassembled WGS sequence"/>
</dbReference>
<evidence type="ECO:0000256" key="3">
    <source>
        <dbReference type="SAM" id="MobiDB-lite"/>
    </source>
</evidence>
<organism evidence="5 6">
    <name type="scientific">Apatococcus fuscideae</name>
    <dbReference type="NCBI Taxonomy" id="2026836"/>
    <lineage>
        <taxon>Eukaryota</taxon>
        <taxon>Viridiplantae</taxon>
        <taxon>Chlorophyta</taxon>
        <taxon>core chlorophytes</taxon>
        <taxon>Trebouxiophyceae</taxon>
        <taxon>Chlorellales</taxon>
        <taxon>Chlorellaceae</taxon>
        <taxon>Apatococcus</taxon>
    </lineage>
</organism>
<dbReference type="PANTHER" id="PTHR48112">
    <property type="entry name" value="HIGH MOBILITY GROUP PROTEIN DSP1"/>
    <property type="match status" value="1"/>
</dbReference>
<dbReference type="CDD" id="cd22005">
    <property type="entry name" value="HMG-box_AtHMGB1-like"/>
    <property type="match status" value="1"/>
</dbReference>
<dbReference type="InterPro" id="IPR050342">
    <property type="entry name" value="HMGB"/>
</dbReference>
<accession>A0AAW1SKQ2</accession>
<evidence type="ECO:0000256" key="2">
    <source>
        <dbReference type="PROSITE-ProRule" id="PRU00267"/>
    </source>
</evidence>
<evidence type="ECO:0000256" key="1">
    <source>
        <dbReference type="ARBA" id="ARBA00023125"/>
    </source>
</evidence>
<keyword evidence="1 2" id="KW-0238">DNA-binding</keyword>
<feature type="DNA-binding region" description="HMG box" evidence="2">
    <location>
        <begin position="24"/>
        <end position="86"/>
    </location>
</feature>
<dbReference type="GO" id="GO:0005634">
    <property type="term" value="C:nucleus"/>
    <property type="evidence" value="ECO:0007669"/>
    <property type="project" value="UniProtKB-UniRule"/>
</dbReference>
<evidence type="ECO:0000313" key="6">
    <source>
        <dbReference type="Proteomes" id="UP001485043"/>
    </source>
</evidence>
<feature type="region of interest" description="Disordered" evidence="3">
    <location>
        <begin position="1"/>
        <end position="25"/>
    </location>
</feature>
<dbReference type="GO" id="GO:0003677">
    <property type="term" value="F:DNA binding"/>
    <property type="evidence" value="ECO:0007669"/>
    <property type="project" value="UniProtKB-UniRule"/>
</dbReference>
<protein>
    <recommendedName>
        <fullName evidence="4">HMG box domain-containing protein</fullName>
    </recommendedName>
</protein>
<feature type="region of interest" description="Disordered" evidence="3">
    <location>
        <begin position="109"/>
        <end position="236"/>
    </location>
</feature>
<evidence type="ECO:0000313" key="5">
    <source>
        <dbReference type="EMBL" id="KAK9846121.1"/>
    </source>
</evidence>
<keyword evidence="6" id="KW-1185">Reference proteome</keyword>
<dbReference type="PROSITE" id="PS50118">
    <property type="entry name" value="HMG_BOX_2"/>
    <property type="match status" value="1"/>
</dbReference>
<keyword evidence="2" id="KW-0539">Nucleus</keyword>
<comment type="caution">
    <text evidence="5">The sequence shown here is derived from an EMBL/GenBank/DDBJ whole genome shotgun (WGS) entry which is preliminary data.</text>
</comment>
<sequence>MVEYEKEHPRPARRHKKERDPSQLKRPQSAYFFFLADYREAYKKEHPGEPVAVKVIGKAAGDQWRDMGAEAREPYEQKSTENKKSYALMKTLTPQERCDYTLAVEQGHVPPMTFEEIAMPDAEGQGEGQEGPSQRNRSGPSSAAPHHPLPAPGRQNFDYPPQNQGIDLAQYPEAQPAGYHPQYDQHGAMLDPQDRRLSDNLSPFQDLSGHNPGAEAPMDSQMMHQAYMPERMSELE</sequence>
<proteinExistence type="predicted"/>
<dbReference type="SMART" id="SM00398">
    <property type="entry name" value="HMG"/>
    <property type="match status" value="1"/>
</dbReference>
<dbReference type="AlphaFoldDB" id="A0AAW1SKQ2"/>
<gene>
    <name evidence="5" type="ORF">WJX84_002860</name>
</gene>
<dbReference type="Pfam" id="PF00505">
    <property type="entry name" value="HMG_box"/>
    <property type="match status" value="1"/>
</dbReference>
<dbReference type="InterPro" id="IPR009071">
    <property type="entry name" value="HMG_box_dom"/>
</dbReference>